<keyword evidence="3" id="KW-1185">Reference proteome</keyword>
<evidence type="ECO:0000256" key="1">
    <source>
        <dbReference type="SAM" id="Phobius"/>
    </source>
</evidence>
<dbReference type="EMBL" id="CP144690">
    <property type="protein sequence ID" value="WVY92197.1"/>
    <property type="molecule type" value="Genomic_DNA"/>
</dbReference>
<sequence>MGQIKTHKDRKTRKAKAKMCPFVGVSQIIFTKITTFKLVLNLLREFQLQTMEILKQSRNTTQIIGYCKSRGGRPTVCGHLFAASATKWYKKQCIFFLVDAFHKPKELQD</sequence>
<reference evidence="2 3" key="1">
    <citation type="journal article" date="2023" name="Life. Sci Alliance">
        <title>Evolutionary insights into 3D genome organization and epigenetic landscape of Vigna mungo.</title>
        <authorList>
            <person name="Junaid A."/>
            <person name="Singh B."/>
            <person name="Bhatia S."/>
        </authorList>
    </citation>
    <scope>NUCLEOTIDE SEQUENCE [LARGE SCALE GENOMIC DNA]</scope>
    <source>
        <strain evidence="2">Urdbean</strain>
    </source>
</reference>
<organism evidence="2 3">
    <name type="scientific">Vigna mungo</name>
    <name type="common">Black gram</name>
    <name type="synonym">Phaseolus mungo</name>
    <dbReference type="NCBI Taxonomy" id="3915"/>
    <lineage>
        <taxon>Eukaryota</taxon>
        <taxon>Viridiplantae</taxon>
        <taxon>Streptophyta</taxon>
        <taxon>Embryophyta</taxon>
        <taxon>Tracheophyta</taxon>
        <taxon>Spermatophyta</taxon>
        <taxon>Magnoliopsida</taxon>
        <taxon>eudicotyledons</taxon>
        <taxon>Gunneridae</taxon>
        <taxon>Pentapetalae</taxon>
        <taxon>rosids</taxon>
        <taxon>fabids</taxon>
        <taxon>Fabales</taxon>
        <taxon>Fabaceae</taxon>
        <taxon>Papilionoideae</taxon>
        <taxon>50 kb inversion clade</taxon>
        <taxon>NPAAA clade</taxon>
        <taxon>indigoferoid/millettioid clade</taxon>
        <taxon>Phaseoleae</taxon>
        <taxon>Vigna</taxon>
    </lineage>
</organism>
<proteinExistence type="predicted"/>
<protein>
    <submittedName>
        <fullName evidence="2">Uncharacterized protein</fullName>
    </submittedName>
</protein>
<dbReference type="Proteomes" id="UP001374535">
    <property type="component" value="Chromosome 11"/>
</dbReference>
<evidence type="ECO:0000313" key="2">
    <source>
        <dbReference type="EMBL" id="WVY92197.1"/>
    </source>
</evidence>
<dbReference type="AlphaFoldDB" id="A0AAQ3MJD6"/>
<name>A0AAQ3MJD6_VIGMU</name>
<keyword evidence="1" id="KW-1133">Transmembrane helix</keyword>
<evidence type="ECO:0000313" key="3">
    <source>
        <dbReference type="Proteomes" id="UP001374535"/>
    </source>
</evidence>
<accession>A0AAQ3MJD6</accession>
<feature type="transmembrane region" description="Helical" evidence="1">
    <location>
        <begin position="21"/>
        <end position="43"/>
    </location>
</feature>
<keyword evidence="1" id="KW-0812">Transmembrane</keyword>
<keyword evidence="1" id="KW-0472">Membrane</keyword>
<gene>
    <name evidence="2" type="ORF">V8G54_037711</name>
</gene>